<keyword evidence="2" id="KW-0812">Transmembrane</keyword>
<evidence type="ECO:0000313" key="5">
    <source>
        <dbReference type="Proteomes" id="UP000567179"/>
    </source>
</evidence>
<reference evidence="4 5" key="1">
    <citation type="journal article" date="2020" name="ISME J.">
        <title>Uncovering the hidden diversity of litter-decomposition mechanisms in mushroom-forming fungi.</title>
        <authorList>
            <person name="Floudas D."/>
            <person name="Bentzer J."/>
            <person name="Ahren D."/>
            <person name="Johansson T."/>
            <person name="Persson P."/>
            <person name="Tunlid A."/>
        </authorList>
    </citation>
    <scope>NUCLEOTIDE SEQUENCE [LARGE SCALE GENOMIC DNA]</scope>
    <source>
        <strain evidence="4 5">CBS 101986</strain>
    </source>
</reference>
<comment type="caution">
    <text evidence="4">The sequence shown here is derived from an EMBL/GenBank/DDBJ whole genome shotgun (WGS) entry which is preliminary data.</text>
</comment>
<feature type="transmembrane region" description="Helical" evidence="2">
    <location>
        <begin position="205"/>
        <end position="228"/>
    </location>
</feature>
<evidence type="ECO:0000256" key="2">
    <source>
        <dbReference type="SAM" id="Phobius"/>
    </source>
</evidence>
<sequence length="397" mass="42285">MVELGARCLLSDLLSVLYSRTLRFLRLCGSGTNIFVLSTLAGPETARMATTDTTLDVVGIAGPLLVGYILNWGLYGVLSMQVSFPKDPLGHKALVYGSFALESAQTFLFTSSAFRTFATGFGNPEMLNEVDILWFTVPIMSGIVAFVVQSFYAYRVSILSRTQYVAGLIVLCAFLQLGGALAMGVKTKQAVLFTRFQHSNFSATAAIWEGGSAACNIVIAVSMLYSYIKARDIELKLKSNLLTNLIRLIIETGTLTAIIAIVTVILTFLPGRPLFYQASICILGKLYTNSMMVAFNSRMKIGSASTGTAHEVDLPPSAVDATTTASLSFPGMSGGDTTTGIGAGTNGTELITSSGDESSYPTTATTFSAQKDGKRTSIGEEDVQALSHSPKEVNVPL</sequence>
<dbReference type="AlphaFoldDB" id="A0A8H5B7U4"/>
<feature type="transmembrane region" description="Helical" evidence="2">
    <location>
        <begin position="132"/>
        <end position="152"/>
    </location>
</feature>
<feature type="transmembrane region" description="Helical" evidence="2">
    <location>
        <begin position="248"/>
        <end position="269"/>
    </location>
</feature>
<dbReference type="EMBL" id="JAACJJ010000031">
    <property type="protein sequence ID" value="KAF5318182.1"/>
    <property type="molecule type" value="Genomic_DNA"/>
</dbReference>
<dbReference type="PANTHER" id="PTHR40465">
    <property type="entry name" value="CHROMOSOME 1, WHOLE GENOME SHOTGUN SEQUENCE"/>
    <property type="match status" value="1"/>
</dbReference>
<evidence type="ECO:0000256" key="1">
    <source>
        <dbReference type="SAM" id="MobiDB-lite"/>
    </source>
</evidence>
<feature type="domain" description="DUF6534" evidence="3">
    <location>
        <begin position="212"/>
        <end position="299"/>
    </location>
</feature>
<name>A0A8H5B7U4_9AGAR</name>
<keyword evidence="2" id="KW-0472">Membrane</keyword>
<keyword evidence="5" id="KW-1185">Reference proteome</keyword>
<dbReference type="InterPro" id="IPR045339">
    <property type="entry name" value="DUF6534"/>
</dbReference>
<feature type="compositionally biased region" description="Polar residues" evidence="1">
    <location>
        <begin position="352"/>
        <end position="369"/>
    </location>
</feature>
<keyword evidence="2" id="KW-1133">Transmembrane helix</keyword>
<protein>
    <recommendedName>
        <fullName evidence="3">DUF6534 domain-containing protein</fullName>
    </recommendedName>
</protein>
<feature type="transmembrane region" description="Helical" evidence="2">
    <location>
        <begin position="54"/>
        <end position="75"/>
    </location>
</feature>
<dbReference type="Pfam" id="PF20152">
    <property type="entry name" value="DUF6534"/>
    <property type="match status" value="1"/>
</dbReference>
<proteinExistence type="predicted"/>
<feature type="transmembrane region" description="Helical" evidence="2">
    <location>
        <begin position="164"/>
        <end position="185"/>
    </location>
</feature>
<feature type="region of interest" description="Disordered" evidence="1">
    <location>
        <begin position="352"/>
        <end position="397"/>
    </location>
</feature>
<evidence type="ECO:0000259" key="3">
    <source>
        <dbReference type="Pfam" id="PF20152"/>
    </source>
</evidence>
<evidence type="ECO:0000313" key="4">
    <source>
        <dbReference type="EMBL" id="KAF5318182.1"/>
    </source>
</evidence>
<dbReference type="Proteomes" id="UP000567179">
    <property type="component" value="Unassembled WGS sequence"/>
</dbReference>
<feature type="transmembrane region" description="Helical" evidence="2">
    <location>
        <begin position="275"/>
        <end position="295"/>
    </location>
</feature>
<dbReference type="PANTHER" id="PTHR40465:SF1">
    <property type="entry name" value="DUF6534 DOMAIN-CONTAINING PROTEIN"/>
    <property type="match status" value="1"/>
</dbReference>
<accession>A0A8H5B7U4</accession>
<organism evidence="4 5">
    <name type="scientific">Psilocybe cf. subviscida</name>
    <dbReference type="NCBI Taxonomy" id="2480587"/>
    <lineage>
        <taxon>Eukaryota</taxon>
        <taxon>Fungi</taxon>
        <taxon>Dikarya</taxon>
        <taxon>Basidiomycota</taxon>
        <taxon>Agaricomycotina</taxon>
        <taxon>Agaricomycetes</taxon>
        <taxon>Agaricomycetidae</taxon>
        <taxon>Agaricales</taxon>
        <taxon>Agaricineae</taxon>
        <taxon>Strophariaceae</taxon>
        <taxon>Psilocybe</taxon>
    </lineage>
</organism>
<gene>
    <name evidence="4" type="ORF">D9619_012090</name>
</gene>
<dbReference type="OrthoDB" id="2536347at2759"/>